<keyword evidence="2" id="KW-1185">Reference proteome</keyword>
<organism evidence="1 2">
    <name type="scientific">Corynebacterium aquatimens</name>
    <dbReference type="NCBI Taxonomy" id="1190508"/>
    <lineage>
        <taxon>Bacteria</taxon>
        <taxon>Bacillati</taxon>
        <taxon>Actinomycetota</taxon>
        <taxon>Actinomycetes</taxon>
        <taxon>Mycobacteriales</taxon>
        <taxon>Corynebacteriaceae</taxon>
        <taxon>Corynebacterium</taxon>
    </lineage>
</organism>
<dbReference type="EMBL" id="JADOUE010000001">
    <property type="protein sequence ID" value="MBG6122364.1"/>
    <property type="molecule type" value="Genomic_DNA"/>
</dbReference>
<dbReference type="Proteomes" id="UP000658613">
    <property type="component" value="Unassembled WGS sequence"/>
</dbReference>
<gene>
    <name evidence="1" type="ORF">IW254_001333</name>
</gene>
<sequence length="74" mass="8068">MGVDNIQFHVDNFVNTWNGWYHFLNGLIQVIERLIAGIGGAKEAGDNTGAGAKAFFDAFSSTKPEGLGNDRWPL</sequence>
<dbReference type="AlphaFoldDB" id="A0A931DVN3"/>
<proteinExistence type="predicted"/>
<protein>
    <submittedName>
        <fullName evidence="1">Uncharacterized protein YukE</fullName>
    </submittedName>
</protein>
<reference evidence="1" key="1">
    <citation type="submission" date="2020-11" db="EMBL/GenBank/DDBJ databases">
        <title>Sequencing the genomes of 1000 actinobacteria strains.</title>
        <authorList>
            <person name="Klenk H.-P."/>
        </authorList>
    </citation>
    <scope>NUCLEOTIDE SEQUENCE</scope>
    <source>
        <strain evidence="1">DSM 45632</strain>
    </source>
</reference>
<comment type="caution">
    <text evidence="1">The sequence shown here is derived from an EMBL/GenBank/DDBJ whole genome shotgun (WGS) entry which is preliminary data.</text>
</comment>
<accession>A0A931DVN3</accession>
<dbReference type="RefSeq" id="WP_196824768.1">
    <property type="nucleotide sequence ID" value="NZ_CP046980.1"/>
</dbReference>
<evidence type="ECO:0000313" key="2">
    <source>
        <dbReference type="Proteomes" id="UP000658613"/>
    </source>
</evidence>
<evidence type="ECO:0000313" key="1">
    <source>
        <dbReference type="EMBL" id="MBG6122364.1"/>
    </source>
</evidence>
<name>A0A931DVN3_9CORY</name>